<evidence type="ECO:0000313" key="3">
    <source>
        <dbReference type="EMBL" id="KNZ61043.1"/>
    </source>
</evidence>
<evidence type="ECO:0008006" key="5">
    <source>
        <dbReference type="Google" id="ProtNLM"/>
    </source>
</evidence>
<dbReference type="OrthoDB" id="3264316at2759"/>
<name>A0A0L6VJV0_9BASI</name>
<feature type="transmembrane region" description="Helical" evidence="2">
    <location>
        <begin position="349"/>
        <end position="370"/>
    </location>
</feature>
<protein>
    <recommendedName>
        <fullName evidence="5">HAT C-terminal dimerisation domain-containing protein</fullName>
    </recommendedName>
</protein>
<proteinExistence type="predicted"/>
<dbReference type="Proteomes" id="UP000037035">
    <property type="component" value="Unassembled WGS sequence"/>
</dbReference>
<organism evidence="3 4">
    <name type="scientific">Puccinia sorghi</name>
    <dbReference type="NCBI Taxonomy" id="27349"/>
    <lineage>
        <taxon>Eukaryota</taxon>
        <taxon>Fungi</taxon>
        <taxon>Dikarya</taxon>
        <taxon>Basidiomycota</taxon>
        <taxon>Pucciniomycotina</taxon>
        <taxon>Pucciniomycetes</taxon>
        <taxon>Pucciniales</taxon>
        <taxon>Pucciniaceae</taxon>
        <taxon>Puccinia</taxon>
    </lineage>
</organism>
<feature type="region of interest" description="Disordered" evidence="1">
    <location>
        <begin position="90"/>
        <end position="112"/>
    </location>
</feature>
<keyword evidence="2" id="KW-1133">Transmembrane helix</keyword>
<accession>A0A0L6VJV0</accession>
<dbReference type="InterPro" id="IPR012337">
    <property type="entry name" value="RNaseH-like_sf"/>
</dbReference>
<evidence type="ECO:0000313" key="4">
    <source>
        <dbReference type="Proteomes" id="UP000037035"/>
    </source>
</evidence>
<evidence type="ECO:0000256" key="2">
    <source>
        <dbReference type="SAM" id="Phobius"/>
    </source>
</evidence>
<keyword evidence="4" id="KW-1185">Reference proteome</keyword>
<dbReference type="EMBL" id="LAVV01005110">
    <property type="protein sequence ID" value="KNZ61043.1"/>
    <property type="molecule type" value="Genomic_DNA"/>
</dbReference>
<keyword evidence="2" id="KW-0472">Membrane</keyword>
<gene>
    <name evidence="3" type="ORF">VP01_145g1</name>
</gene>
<dbReference type="AlphaFoldDB" id="A0A0L6VJV0"/>
<keyword evidence="2" id="KW-0812">Transmembrane</keyword>
<evidence type="ECO:0000256" key="1">
    <source>
        <dbReference type="SAM" id="MobiDB-lite"/>
    </source>
</evidence>
<reference evidence="3 4" key="1">
    <citation type="submission" date="2015-08" db="EMBL/GenBank/DDBJ databases">
        <title>Next Generation Sequencing and Analysis of the Genome of Puccinia sorghi L Schw, the Causal Agent of Maize Common Rust.</title>
        <authorList>
            <person name="Rochi L."/>
            <person name="Burguener G."/>
            <person name="Darino M."/>
            <person name="Turjanski A."/>
            <person name="Kreff E."/>
            <person name="Dieguez M.J."/>
            <person name="Sacco F."/>
        </authorList>
    </citation>
    <scope>NUCLEOTIDE SEQUENCE [LARGE SCALE GENOMIC DNA]</scope>
    <source>
        <strain evidence="3 4">RO10H11247</strain>
    </source>
</reference>
<comment type="caution">
    <text evidence="3">The sequence shown here is derived from an EMBL/GenBank/DDBJ whole genome shotgun (WGS) entry which is preliminary data.</text>
</comment>
<dbReference type="VEuPathDB" id="FungiDB:VP01_145g1"/>
<dbReference type="SUPFAM" id="SSF53098">
    <property type="entry name" value="Ribonuclease H-like"/>
    <property type="match status" value="1"/>
</dbReference>
<sequence length="553" mass="62590">MIQKSGITDLEFFSQLYRIVKGKLVNFLIHFASMLSNILYLKKMYITGTLFVLIDLGSELCKIPQSIISLTINPAGYGITTPVKRPGMIQPPSNSQLSIGQPNVPSDSENKTQITSILSKKNSLPPNQPRTLAHPRLLILLKTWMRKKPKSNANLKEGIQCLMMSRNSFLNQISCKGDVQIFIIHIIHQVPTSVCGARRKSMYLEAVVESLDSLGWLLRSQTSCQFSKVKPRQIQKKSQSLTKQKGLIKKIPIASHLCGFYIKQSHGPVLKTHIFKQIFTNVNLDQSCSNRNGLQPLVCKSLHFQNKIIVIYWYCNLFQQATNIKFSLIHEICITKGTTLVSLVHKSHLLIMIGIMLLNIFLSILIERYLQKNIIVINTCFARQLIQVPTTTQWPEHCIRNFTNMKDQSFIGTVIPCILRLGIEAPPPPKLKNAFLGCMLWMNRDHIVSSLLARKRKKHQRARGLFHEYMSCLAIPASKDQKSLLIWSKVFSISASSCAAERTFSSAANVFSSGCGSLKPQTMKRCVTSHMWLKQGIKLTGKFEKAKKIQELR</sequence>
<feature type="compositionally biased region" description="Polar residues" evidence="1">
    <location>
        <begin position="91"/>
        <end position="112"/>
    </location>
</feature>